<sequence>MDVTLNSSTSLCNQAATRKTIWTSLFVWIWAVFLLLAVAGTAHAEPPAPTATGGEVSAAVTGFTPGATLKLYLTDGTLVDTAANVTGSEYIFTGVTPNSLWFYVTQTVGGQEGPNSPWFGVTLPQPTLAVGIGYVDAGNILTGATVTLYDSNGGYVSHTPVSQGSGVWRFIPLLKGSTYYVSQYINGVVSQPSVFATVAAPHAPAAAGSEESITVSGFTSGATLKLYLSDGTPVDTASSVTDPEYTFTNVTPDSRGFYATQTVNGAESENSPWIGAALRTPSAAAGTDYVDVSNVLTGTTVTLYDSNGSLISNSPADQGNGVWRFGGLTPHVAYYAQLSINGVVSSHSGSVTPAPPKPAAPAAAGGEVSVTVSSFTSGATLKLYLTNGTMLATANNVTGAVYTFPNVTPNSLWFYVTQTVNGEESDNSSWFGVTLGTPAAQAGVRYVDVSNVFAGAVVTLYDSDGGFISSSPDDQGSGVWRFSGLATRKAYYAIQSINGVYSPASSFATVQAVVPSAPAATGGEESLTVSSFTSGAALKLYLTTSTLLATADSVTDATYTFRNVTPDSRGFYVTQTVDGEESDNSPWFGVSLRTPVISAGTDYVDAGNLFPGAAVILYDSGGSIISDTPADQGNGIWRFGGLLPRTTYYAVQSINGVWSQPTAFATVQPVIPGPPVAAGGEESIAVSGFIPGAELKLYVTDGTLVAAAPNVTDATYTFWNITPNSLWFYVTQTVNGEEGDNSSWVGVTLRTPVLTAGEGYADASHVLVGAALTLYGMDNQALSGSPSDQGNGVWRFSGLAAGHTYYVIQSINGVSSLNSAFATIPTAPAPAGFTVIPSDQQVTLSWETVTGATYYNVYISTIAGQFDNATVVSVTDTTYTLQNLTNGTTYYFMVKAKDGAGFGLASAELQATPATVPGAPTNVTATAGDGMAVIRFTPPSDNGGRDIAGYEVISSPGPITVTGTSSPITVTGLTNGTSYIFTVRAVNAMGSSTATESNSVVPASPSNDDDSSSSTPTGGESGPSPGNGFEVLVNGKAESAGTVTKSEVNGQTVLTVTVDTQKIAAKLEAEGKNAVITIPVTAEADRIASVLPGALFQQMQKQQAVVVIDTPAGSYTLPSGQILTASVAQQLGTGVQAEDIKVRIEIAKAASATVKTAETAAQQGGFRLAAPLMEFNVTAVYNDRTVAIESFSAYVERTIALPAGTDSNNITTGVVIEADGSTRHVPTKITSRNGTYYAQINSLTNSSYTVVWHPLEFTDVNGHWAKTDVNDMGSRMVIHGISEDLFAPDQDITRAEFAAVVVRALGLKPGAGTGRFIDVQDSDWYAPVVKTAAGYGLIGGYEDGTFRPNAKITREEAMVLVARAMKLTGLSAGGSPPVLAEYSDAAKLADWAKEAAAASISTGLVSGRSQAELAPQEMITRAETAVIIRRLLKESDLIS</sequence>
<accession>A0ACC7NXG1</accession>
<gene>
    <name evidence="1" type="ORF">ACI1P1_07120</name>
</gene>
<dbReference type="Proteomes" id="UP001631969">
    <property type="component" value="Unassembled WGS sequence"/>
</dbReference>
<organism evidence="1 2">
    <name type="scientific">Paenibacillus mesotrionivorans</name>
    <dbReference type="NCBI Taxonomy" id="3160968"/>
    <lineage>
        <taxon>Bacteria</taxon>
        <taxon>Bacillati</taxon>
        <taxon>Bacillota</taxon>
        <taxon>Bacilli</taxon>
        <taxon>Bacillales</taxon>
        <taxon>Paenibacillaceae</taxon>
        <taxon>Paenibacillus</taxon>
    </lineage>
</organism>
<reference evidence="1" key="1">
    <citation type="submission" date="2024-12" db="EMBL/GenBank/DDBJ databases">
        <authorList>
            <person name="Wu N."/>
        </authorList>
    </citation>
    <scope>NUCLEOTIDE SEQUENCE</scope>
    <source>
        <strain evidence="1">P15</strain>
    </source>
</reference>
<name>A0ACC7NXG1_9BACL</name>
<evidence type="ECO:0000313" key="1">
    <source>
        <dbReference type="EMBL" id="MFM9328049.1"/>
    </source>
</evidence>
<evidence type="ECO:0000313" key="2">
    <source>
        <dbReference type="Proteomes" id="UP001631969"/>
    </source>
</evidence>
<protein>
    <submittedName>
        <fullName evidence="1">S-layer homology domain-containing protein</fullName>
    </submittedName>
</protein>
<proteinExistence type="predicted"/>
<comment type="caution">
    <text evidence="1">The sequence shown here is derived from an EMBL/GenBank/DDBJ whole genome shotgun (WGS) entry which is preliminary data.</text>
</comment>
<dbReference type="EMBL" id="JBJURJ010000004">
    <property type="protein sequence ID" value="MFM9328049.1"/>
    <property type="molecule type" value="Genomic_DNA"/>
</dbReference>
<keyword evidence="2" id="KW-1185">Reference proteome</keyword>